<gene>
    <name evidence="1" type="ORF">L1987_01807</name>
</gene>
<name>A0ACB9K641_9ASTR</name>
<dbReference type="EMBL" id="CM042018">
    <property type="protein sequence ID" value="KAI3827724.1"/>
    <property type="molecule type" value="Genomic_DNA"/>
</dbReference>
<evidence type="ECO:0000313" key="1">
    <source>
        <dbReference type="EMBL" id="KAI3827724.1"/>
    </source>
</evidence>
<sequence>MGGRWSHTWSVNGDWDNRERVVSGVGGGAAIGGRERLDLSSPTNSSSLANSSISFTTVYTTVFSEELEGAPGQISRLLLALLRQESICV</sequence>
<protein>
    <submittedName>
        <fullName evidence="1">Uncharacterized protein</fullName>
    </submittedName>
</protein>
<proteinExistence type="predicted"/>
<keyword evidence="2" id="KW-1185">Reference proteome</keyword>
<evidence type="ECO:0000313" key="2">
    <source>
        <dbReference type="Proteomes" id="UP001056120"/>
    </source>
</evidence>
<accession>A0ACB9K641</accession>
<dbReference type="Proteomes" id="UP001056120">
    <property type="component" value="Linkage Group LG01"/>
</dbReference>
<reference evidence="2" key="1">
    <citation type="journal article" date="2022" name="Mol. Ecol. Resour.">
        <title>The genomes of chicory, endive, great burdock and yacon provide insights into Asteraceae palaeo-polyploidization history and plant inulin production.</title>
        <authorList>
            <person name="Fan W."/>
            <person name="Wang S."/>
            <person name="Wang H."/>
            <person name="Wang A."/>
            <person name="Jiang F."/>
            <person name="Liu H."/>
            <person name="Zhao H."/>
            <person name="Xu D."/>
            <person name="Zhang Y."/>
        </authorList>
    </citation>
    <scope>NUCLEOTIDE SEQUENCE [LARGE SCALE GENOMIC DNA]</scope>
    <source>
        <strain evidence="2">cv. Yunnan</strain>
    </source>
</reference>
<organism evidence="1 2">
    <name type="scientific">Smallanthus sonchifolius</name>
    <dbReference type="NCBI Taxonomy" id="185202"/>
    <lineage>
        <taxon>Eukaryota</taxon>
        <taxon>Viridiplantae</taxon>
        <taxon>Streptophyta</taxon>
        <taxon>Embryophyta</taxon>
        <taxon>Tracheophyta</taxon>
        <taxon>Spermatophyta</taxon>
        <taxon>Magnoliopsida</taxon>
        <taxon>eudicotyledons</taxon>
        <taxon>Gunneridae</taxon>
        <taxon>Pentapetalae</taxon>
        <taxon>asterids</taxon>
        <taxon>campanulids</taxon>
        <taxon>Asterales</taxon>
        <taxon>Asteraceae</taxon>
        <taxon>Asteroideae</taxon>
        <taxon>Heliantheae alliance</taxon>
        <taxon>Millerieae</taxon>
        <taxon>Smallanthus</taxon>
    </lineage>
</organism>
<comment type="caution">
    <text evidence="1">The sequence shown here is derived from an EMBL/GenBank/DDBJ whole genome shotgun (WGS) entry which is preliminary data.</text>
</comment>
<reference evidence="1 2" key="2">
    <citation type="journal article" date="2022" name="Mol. Ecol. Resour.">
        <title>The genomes of chicory, endive, great burdock and yacon provide insights into Asteraceae paleo-polyploidization history and plant inulin production.</title>
        <authorList>
            <person name="Fan W."/>
            <person name="Wang S."/>
            <person name="Wang H."/>
            <person name="Wang A."/>
            <person name="Jiang F."/>
            <person name="Liu H."/>
            <person name="Zhao H."/>
            <person name="Xu D."/>
            <person name="Zhang Y."/>
        </authorList>
    </citation>
    <scope>NUCLEOTIDE SEQUENCE [LARGE SCALE GENOMIC DNA]</scope>
    <source>
        <strain evidence="2">cv. Yunnan</strain>
        <tissue evidence="1">Leaves</tissue>
    </source>
</reference>